<gene>
    <name evidence="2" type="ORF">PXH66_15080</name>
</gene>
<evidence type="ECO:0000313" key="3">
    <source>
        <dbReference type="Proteomes" id="UP001218638"/>
    </source>
</evidence>
<evidence type="ECO:0000313" key="2">
    <source>
        <dbReference type="EMBL" id="WED63657.1"/>
    </source>
</evidence>
<dbReference type="SUPFAM" id="SSF53067">
    <property type="entry name" value="Actin-like ATPase domain"/>
    <property type="match status" value="1"/>
</dbReference>
<dbReference type="KEGG" id="slom:PXH66_15080"/>
<dbReference type="InterPro" id="IPR000600">
    <property type="entry name" value="ROK"/>
</dbReference>
<evidence type="ECO:0000256" key="1">
    <source>
        <dbReference type="ARBA" id="ARBA00006479"/>
    </source>
</evidence>
<dbReference type="PANTHER" id="PTHR18964">
    <property type="entry name" value="ROK (REPRESSOR, ORF, KINASE) FAMILY"/>
    <property type="match status" value="1"/>
</dbReference>
<dbReference type="Gene3D" id="3.30.420.40">
    <property type="match status" value="2"/>
</dbReference>
<dbReference type="CDD" id="cd23763">
    <property type="entry name" value="ASKHA_ATPase_ROK"/>
    <property type="match status" value="1"/>
</dbReference>
<dbReference type="RefSeq" id="WP_330929864.1">
    <property type="nucleotide sequence ID" value="NZ_CP119075.1"/>
</dbReference>
<comment type="similarity">
    <text evidence="1">Belongs to the ROK (NagC/XylR) family.</text>
</comment>
<dbReference type="Pfam" id="PF00480">
    <property type="entry name" value="ROK"/>
    <property type="match status" value="1"/>
</dbReference>
<protein>
    <submittedName>
        <fullName evidence="2">ROK family protein</fullName>
    </submittedName>
</protein>
<proteinExistence type="inferred from homology"/>
<sequence>MSEPQIMGIDIGGTKCAVSQLVDGRVVESTRIATAAFEPTFAALCTGVRALRDPDRPLRMGVSCGGPLDGRRGTITAPPNLHESWHGIAIVERLTTAFGGQATLMNDANACALAEWKFGAGQGVANMIFLTSGTGFGAGLILDGRLYEGTTGDAGEVGHVRLAPTGPVGYGKAGSVEGFCSGGGIARLARLRLASSPAAAAAPWRDDSVEITGQRLAHAAEAGDAFAQSIMAEAGQKLGAAVSLLIDLFNPERIVIGGFYPKSRHLLDPAMYPVIDDEALPSPRAVCQIVPAALGETIGSHGAVAAALYVLESTPVTPSSPPSAT</sequence>
<dbReference type="Proteomes" id="UP001218638">
    <property type="component" value="Chromosome"/>
</dbReference>
<dbReference type="InterPro" id="IPR043129">
    <property type="entry name" value="ATPase_NBD"/>
</dbReference>
<keyword evidence="3" id="KW-1185">Reference proteome</keyword>
<name>A0AAE9ZT53_9BACT</name>
<accession>A0AAE9ZT53</accession>
<dbReference type="PANTHER" id="PTHR18964:SF149">
    <property type="entry name" value="BIFUNCTIONAL UDP-N-ACETYLGLUCOSAMINE 2-EPIMERASE_N-ACETYLMANNOSAMINE KINASE"/>
    <property type="match status" value="1"/>
</dbReference>
<dbReference type="AlphaFoldDB" id="A0AAE9ZT53"/>
<organism evidence="2 3">
    <name type="scientific">Synoicihabitans lomoniglobus</name>
    <dbReference type="NCBI Taxonomy" id="2909285"/>
    <lineage>
        <taxon>Bacteria</taxon>
        <taxon>Pseudomonadati</taxon>
        <taxon>Verrucomicrobiota</taxon>
        <taxon>Opitutia</taxon>
        <taxon>Opitutales</taxon>
        <taxon>Opitutaceae</taxon>
        <taxon>Synoicihabitans</taxon>
    </lineage>
</organism>
<reference evidence="2" key="1">
    <citation type="submission" date="2023-03" db="EMBL/GenBank/DDBJ databases">
        <title>Lomoglobus Profundus gen. nov., sp. nov., a novel member of the phylum Verrucomicrobia, isolated from deep-marine sediment of South China Sea.</title>
        <authorList>
            <person name="Ahmad T."/>
            <person name="Ishaq S.E."/>
            <person name="Wang F."/>
        </authorList>
    </citation>
    <scope>NUCLEOTIDE SEQUENCE</scope>
    <source>
        <strain evidence="2">LMO-M01</strain>
    </source>
</reference>
<dbReference type="EMBL" id="CP119075">
    <property type="protein sequence ID" value="WED63657.1"/>
    <property type="molecule type" value="Genomic_DNA"/>
</dbReference>